<feature type="compositionally biased region" description="Basic residues" evidence="2">
    <location>
        <begin position="9"/>
        <end position="26"/>
    </location>
</feature>
<feature type="compositionally biased region" description="Polar residues" evidence="2">
    <location>
        <begin position="124"/>
        <end position="137"/>
    </location>
</feature>
<comment type="caution">
    <text evidence="3">The sequence shown here is derived from an EMBL/GenBank/DDBJ whole genome shotgun (WGS) entry which is preliminary data.</text>
</comment>
<gene>
    <name evidence="3" type="ORF">M501DRAFT_946209</name>
</gene>
<protein>
    <submittedName>
        <fullName evidence="3">Uncharacterized protein</fullName>
    </submittedName>
</protein>
<feature type="compositionally biased region" description="Basic and acidic residues" evidence="2">
    <location>
        <begin position="27"/>
        <end position="39"/>
    </location>
</feature>
<evidence type="ECO:0000256" key="2">
    <source>
        <dbReference type="SAM" id="MobiDB-lite"/>
    </source>
</evidence>
<feature type="region of interest" description="Disordered" evidence="2">
    <location>
        <begin position="1"/>
        <end position="64"/>
    </location>
</feature>
<reference evidence="3" key="1">
    <citation type="journal article" date="2020" name="Stud. Mycol.">
        <title>101 Dothideomycetes genomes: a test case for predicting lifestyles and emergence of pathogens.</title>
        <authorList>
            <person name="Haridas S."/>
            <person name="Albert R."/>
            <person name="Binder M."/>
            <person name="Bloem J."/>
            <person name="Labutti K."/>
            <person name="Salamov A."/>
            <person name="Andreopoulos B."/>
            <person name="Baker S."/>
            <person name="Barry K."/>
            <person name="Bills G."/>
            <person name="Bluhm B."/>
            <person name="Cannon C."/>
            <person name="Castanera R."/>
            <person name="Culley D."/>
            <person name="Daum C."/>
            <person name="Ezra D."/>
            <person name="Gonzalez J."/>
            <person name="Henrissat B."/>
            <person name="Kuo A."/>
            <person name="Liang C."/>
            <person name="Lipzen A."/>
            <person name="Lutzoni F."/>
            <person name="Magnuson J."/>
            <person name="Mondo S."/>
            <person name="Nolan M."/>
            <person name="Ohm R."/>
            <person name="Pangilinan J."/>
            <person name="Park H.-J."/>
            <person name="Ramirez L."/>
            <person name="Alfaro M."/>
            <person name="Sun H."/>
            <person name="Tritt A."/>
            <person name="Yoshinaga Y."/>
            <person name="Zwiers L.-H."/>
            <person name="Turgeon B."/>
            <person name="Goodwin S."/>
            <person name="Spatafora J."/>
            <person name="Crous P."/>
            <person name="Grigoriev I."/>
        </authorList>
    </citation>
    <scope>NUCLEOTIDE SEQUENCE</scope>
    <source>
        <strain evidence="3">CBS 101060</strain>
    </source>
</reference>
<dbReference type="PANTHER" id="PTHR34117:SF1">
    <property type="entry name" value="STYLE CELL-CYCLE INHIBITOR 1"/>
    <property type="match status" value="1"/>
</dbReference>
<dbReference type="PANTHER" id="PTHR34117">
    <property type="entry name" value="STYLE CELL-CYCLE INHIBITOR 1"/>
    <property type="match status" value="1"/>
</dbReference>
<keyword evidence="1" id="KW-0175">Coiled coil</keyword>
<dbReference type="AlphaFoldDB" id="A0A9P4SHM1"/>
<name>A0A9P4SHM1_9PEZI</name>
<evidence type="ECO:0000313" key="4">
    <source>
        <dbReference type="Proteomes" id="UP000799429"/>
    </source>
</evidence>
<dbReference type="Proteomes" id="UP000799429">
    <property type="component" value="Unassembled WGS sequence"/>
</dbReference>
<evidence type="ECO:0000256" key="1">
    <source>
        <dbReference type="SAM" id="Coils"/>
    </source>
</evidence>
<feature type="coiled-coil region" evidence="1">
    <location>
        <begin position="274"/>
        <end position="320"/>
    </location>
</feature>
<dbReference type="OrthoDB" id="2139939at2759"/>
<keyword evidence="4" id="KW-1185">Reference proteome</keyword>
<evidence type="ECO:0000313" key="3">
    <source>
        <dbReference type="EMBL" id="KAF2843111.1"/>
    </source>
</evidence>
<feature type="compositionally biased region" description="Basic and acidic residues" evidence="2">
    <location>
        <begin position="175"/>
        <end position="193"/>
    </location>
</feature>
<sequence>MPSNNSHYHDRRRSRSRSPHRSSAKRSSRDRERSPERHHTSSYKRRRTPPAEKPVRLPFNAKELSKRDYEEYKPLFASYLDIQKQLLLEDMDEHEAKGRWKSFMGKWNRRELAEGWYDPETRQKTMQPTASYNNGVDTSFKRHRRKSPEYESRGPPQLDDGGSEDEFGPPPPVPRIDRKSGPSIPNREDLALRDELVHEDAAYKLDDIRYARKLDRKEQKERIEDLIPRPDPGSREKKLEKKSETTAVMRSFREAKSPGVEEVKDQDLMGGDCIEGYKARKKEAERKKNEREIRREELLRARAEEREERLAEHRAKEEKTMEMLRALAKQRYG</sequence>
<feature type="compositionally biased region" description="Basic and acidic residues" evidence="2">
    <location>
        <begin position="214"/>
        <end position="244"/>
    </location>
</feature>
<feature type="compositionally biased region" description="Basic and acidic residues" evidence="2">
    <location>
        <begin position="114"/>
        <end position="123"/>
    </location>
</feature>
<dbReference type="EMBL" id="MU006089">
    <property type="protein sequence ID" value="KAF2843111.1"/>
    <property type="molecule type" value="Genomic_DNA"/>
</dbReference>
<dbReference type="InterPro" id="IPR044688">
    <property type="entry name" value="SCI-1-like"/>
</dbReference>
<accession>A0A9P4SHM1</accession>
<organism evidence="3 4">
    <name type="scientific">Patellaria atrata CBS 101060</name>
    <dbReference type="NCBI Taxonomy" id="1346257"/>
    <lineage>
        <taxon>Eukaryota</taxon>
        <taxon>Fungi</taxon>
        <taxon>Dikarya</taxon>
        <taxon>Ascomycota</taxon>
        <taxon>Pezizomycotina</taxon>
        <taxon>Dothideomycetes</taxon>
        <taxon>Dothideomycetes incertae sedis</taxon>
        <taxon>Patellariales</taxon>
        <taxon>Patellariaceae</taxon>
        <taxon>Patellaria</taxon>
    </lineage>
</organism>
<proteinExistence type="predicted"/>
<feature type="region of interest" description="Disordered" evidence="2">
    <location>
        <begin position="214"/>
        <end position="246"/>
    </location>
</feature>
<feature type="region of interest" description="Disordered" evidence="2">
    <location>
        <begin position="114"/>
        <end position="193"/>
    </location>
</feature>